<dbReference type="EMBL" id="FNAN01000004">
    <property type="protein sequence ID" value="SDE20897.1"/>
    <property type="molecule type" value="Genomic_DNA"/>
</dbReference>
<organism evidence="1 2">
    <name type="scientific">Dyadobacter soli</name>
    <dbReference type="NCBI Taxonomy" id="659014"/>
    <lineage>
        <taxon>Bacteria</taxon>
        <taxon>Pseudomonadati</taxon>
        <taxon>Bacteroidota</taxon>
        <taxon>Cytophagia</taxon>
        <taxon>Cytophagales</taxon>
        <taxon>Spirosomataceae</taxon>
        <taxon>Dyadobacter</taxon>
    </lineage>
</organism>
<dbReference type="RefSeq" id="WP_090147863.1">
    <property type="nucleotide sequence ID" value="NZ_FNAN01000004.1"/>
</dbReference>
<evidence type="ECO:0000313" key="2">
    <source>
        <dbReference type="Proteomes" id="UP000198748"/>
    </source>
</evidence>
<evidence type="ECO:0000313" key="1">
    <source>
        <dbReference type="EMBL" id="SDE20897.1"/>
    </source>
</evidence>
<gene>
    <name evidence="1" type="ORF">SAMN04487996_10448</name>
</gene>
<name>A0A1G7B236_9BACT</name>
<dbReference type="AlphaFoldDB" id="A0A1G7B236"/>
<protein>
    <submittedName>
        <fullName evidence="1">Uncharacterized protein</fullName>
    </submittedName>
</protein>
<dbReference type="Proteomes" id="UP000198748">
    <property type="component" value="Unassembled WGS sequence"/>
</dbReference>
<accession>A0A1G7B236</accession>
<dbReference type="STRING" id="659014.SAMN04487996_10448"/>
<keyword evidence="2" id="KW-1185">Reference proteome</keyword>
<sequence length="64" mass="6889">MAKQKNIAPAGEPPVSAPTYEIIGLKRLDYMPVLHAGQTFDLANLSEEQAGILIESGYPHIALV</sequence>
<proteinExistence type="predicted"/>
<reference evidence="2" key="1">
    <citation type="submission" date="2016-10" db="EMBL/GenBank/DDBJ databases">
        <authorList>
            <person name="Varghese N."/>
            <person name="Submissions S."/>
        </authorList>
    </citation>
    <scope>NUCLEOTIDE SEQUENCE [LARGE SCALE GENOMIC DNA]</scope>
    <source>
        <strain evidence="2">DSM 25329</strain>
    </source>
</reference>